<keyword evidence="2" id="KW-0812">Transmembrane</keyword>
<evidence type="ECO:0000259" key="3">
    <source>
        <dbReference type="Pfam" id="PF03435"/>
    </source>
</evidence>
<dbReference type="FunFam" id="3.40.50.720:FF:000178">
    <property type="entry name" value="Saccharopine dehydrogenase-like oxidoreductase"/>
    <property type="match status" value="1"/>
</dbReference>
<dbReference type="InterPro" id="IPR036291">
    <property type="entry name" value="NAD(P)-bd_dom_sf"/>
</dbReference>
<gene>
    <name evidence="4" type="primary">SCCPDH</name>
    <name evidence="4" type="ORF">Bhyg_11537</name>
</gene>
<accession>A0A9Q0MX57</accession>
<dbReference type="AlphaFoldDB" id="A0A9Q0MX57"/>
<evidence type="ECO:0000256" key="2">
    <source>
        <dbReference type="SAM" id="Phobius"/>
    </source>
</evidence>
<feature type="domain" description="Saccharopine dehydrogenase NADP binding" evidence="3">
    <location>
        <begin position="7"/>
        <end position="138"/>
    </location>
</feature>
<dbReference type="GO" id="GO:0005811">
    <property type="term" value="C:lipid droplet"/>
    <property type="evidence" value="ECO:0007669"/>
    <property type="project" value="TreeGrafter"/>
</dbReference>
<feature type="transmembrane region" description="Helical" evidence="2">
    <location>
        <begin position="279"/>
        <end position="300"/>
    </location>
</feature>
<dbReference type="GO" id="GO:0009247">
    <property type="term" value="P:glycolipid biosynthetic process"/>
    <property type="evidence" value="ECO:0007669"/>
    <property type="project" value="TreeGrafter"/>
</dbReference>
<dbReference type="SUPFAM" id="SSF51735">
    <property type="entry name" value="NAD(P)-binding Rossmann-fold domains"/>
    <property type="match status" value="1"/>
</dbReference>
<proteinExistence type="inferred from homology"/>
<dbReference type="Pfam" id="PF03435">
    <property type="entry name" value="Sacchrp_dh_NADP"/>
    <property type="match status" value="1"/>
</dbReference>
<evidence type="ECO:0000313" key="5">
    <source>
        <dbReference type="Proteomes" id="UP001151699"/>
    </source>
</evidence>
<dbReference type="GO" id="GO:0005886">
    <property type="term" value="C:plasma membrane"/>
    <property type="evidence" value="ECO:0007669"/>
    <property type="project" value="TreeGrafter"/>
</dbReference>
<organism evidence="4 5">
    <name type="scientific">Pseudolycoriella hygida</name>
    <dbReference type="NCBI Taxonomy" id="35572"/>
    <lineage>
        <taxon>Eukaryota</taxon>
        <taxon>Metazoa</taxon>
        <taxon>Ecdysozoa</taxon>
        <taxon>Arthropoda</taxon>
        <taxon>Hexapoda</taxon>
        <taxon>Insecta</taxon>
        <taxon>Pterygota</taxon>
        <taxon>Neoptera</taxon>
        <taxon>Endopterygota</taxon>
        <taxon>Diptera</taxon>
        <taxon>Nematocera</taxon>
        <taxon>Sciaroidea</taxon>
        <taxon>Sciaridae</taxon>
        <taxon>Pseudolycoriella</taxon>
    </lineage>
</organism>
<evidence type="ECO:0000256" key="1">
    <source>
        <dbReference type="ARBA" id="ARBA00038048"/>
    </source>
</evidence>
<keyword evidence="5" id="KW-1185">Reference proteome</keyword>
<dbReference type="EMBL" id="WJQU01000003">
    <property type="protein sequence ID" value="KAJ6638799.1"/>
    <property type="molecule type" value="Genomic_DNA"/>
</dbReference>
<dbReference type="Pfam" id="PF06522">
    <property type="entry name" value="B12D"/>
    <property type="match status" value="1"/>
</dbReference>
<name>A0A9Q0MX57_9DIPT</name>
<keyword evidence="2" id="KW-0472">Membrane</keyword>
<dbReference type="PANTHER" id="PTHR12286">
    <property type="entry name" value="SACCHAROPINE DEHYDROGENASE-LIKE OXIDOREDUCTASE"/>
    <property type="match status" value="1"/>
</dbReference>
<dbReference type="InterPro" id="IPR005097">
    <property type="entry name" value="Sacchrp_dh_NADP-bd"/>
</dbReference>
<sequence length="489" mass="54180">MTRALDVIIFGATGFTGKYTVLHAVKLLSDLKWGIAGRSQQKLEAALQEMGAKAETDLSKIPIIVADVKDDSSLEKMTSQAKIIVNCCGPFRFYGEPVIKACIKSSTHYVDVTGEPQFMEKMQLEYNGLAKENEVYVVSACGFDSIPADLGTVFFEKTFDGQVNAIESFLRVKYIGPGTPEKGAALHYGTWESAVYGLAHAGELRELRSKLFKGRLPVIGPVMRGRKPYVGYPIEGKTVYCLPFPGADRSVVMRSQRLMYEEEQKPPVQHRNYFTVKSFFQVIILAITAALFALMTKFAFGRQLLLTYPKIFSFGAASHEGPPEHNMNNTQFTFLFMGNGWSEKSSDPSVRPNGDPVKTHVTKVTGVNPGYGATCVALLLSAVTILKESSLMPGKGGVLPPGYAFAKTSLIENLSKNGLTFELIPLYVCTAVGMSGALYYTLRLATRNPDVAWNRSQFSNEYYRNKQYKFYSPVRDYTNIDSPAPKYEE</sequence>
<comment type="caution">
    <text evidence="4">The sequence shown here is derived from an EMBL/GenBank/DDBJ whole genome shotgun (WGS) entry which is preliminary data.</text>
</comment>
<dbReference type="Gene3D" id="3.40.50.720">
    <property type="entry name" value="NAD(P)-binding Rossmann-like Domain"/>
    <property type="match status" value="1"/>
</dbReference>
<evidence type="ECO:0000313" key="4">
    <source>
        <dbReference type="EMBL" id="KAJ6638799.1"/>
    </source>
</evidence>
<protein>
    <submittedName>
        <fullName evidence="4">Saccharopine dehydrogenase-like oxidoreductase</fullName>
    </submittedName>
</protein>
<dbReference type="GO" id="GO:0005739">
    <property type="term" value="C:mitochondrion"/>
    <property type="evidence" value="ECO:0007669"/>
    <property type="project" value="TreeGrafter"/>
</dbReference>
<dbReference type="InterPro" id="IPR010530">
    <property type="entry name" value="B12D"/>
</dbReference>
<dbReference type="InterPro" id="IPR051276">
    <property type="entry name" value="Saccharopine_DH-like_oxidrdct"/>
</dbReference>
<reference evidence="4" key="1">
    <citation type="submission" date="2022-07" db="EMBL/GenBank/DDBJ databases">
        <authorList>
            <person name="Trinca V."/>
            <person name="Uliana J.V.C."/>
            <person name="Torres T.T."/>
            <person name="Ward R.J."/>
            <person name="Monesi N."/>
        </authorList>
    </citation>
    <scope>NUCLEOTIDE SEQUENCE</scope>
    <source>
        <strain evidence="4">HSMRA1968</strain>
        <tissue evidence="4">Whole embryos</tissue>
    </source>
</reference>
<comment type="similarity">
    <text evidence="1">Belongs to the saccharopine dehydrogenase family.</text>
</comment>
<dbReference type="Proteomes" id="UP001151699">
    <property type="component" value="Chromosome X"/>
</dbReference>
<keyword evidence="2" id="KW-1133">Transmembrane helix</keyword>
<dbReference type="OrthoDB" id="10268090at2759"/>
<dbReference type="PANTHER" id="PTHR12286:SF5">
    <property type="entry name" value="SACCHAROPINE DEHYDROGENASE-LIKE OXIDOREDUCTASE"/>
    <property type="match status" value="1"/>
</dbReference>